<organism evidence="1">
    <name type="scientific">Anguilla anguilla</name>
    <name type="common">European freshwater eel</name>
    <name type="synonym">Muraena anguilla</name>
    <dbReference type="NCBI Taxonomy" id="7936"/>
    <lineage>
        <taxon>Eukaryota</taxon>
        <taxon>Metazoa</taxon>
        <taxon>Chordata</taxon>
        <taxon>Craniata</taxon>
        <taxon>Vertebrata</taxon>
        <taxon>Euteleostomi</taxon>
        <taxon>Actinopterygii</taxon>
        <taxon>Neopterygii</taxon>
        <taxon>Teleostei</taxon>
        <taxon>Anguilliformes</taxon>
        <taxon>Anguillidae</taxon>
        <taxon>Anguilla</taxon>
    </lineage>
</organism>
<sequence>MERKTSILVTKVIIPMTCKTVHILNKKNKRKKTIYGIEKEVTYKAGKTSLKYKCLKFVVFPKSFQLANLKS</sequence>
<name>A0A0E9WRM5_ANGAN</name>
<dbReference type="AlphaFoldDB" id="A0A0E9WRM5"/>
<accession>A0A0E9WRM5</accession>
<proteinExistence type="predicted"/>
<reference evidence="1" key="2">
    <citation type="journal article" date="2015" name="Fish Shellfish Immunol.">
        <title>Early steps in the European eel (Anguilla anguilla)-Vibrio vulnificus interaction in the gills: Role of the RtxA13 toxin.</title>
        <authorList>
            <person name="Callol A."/>
            <person name="Pajuelo D."/>
            <person name="Ebbesson L."/>
            <person name="Teles M."/>
            <person name="MacKenzie S."/>
            <person name="Amaro C."/>
        </authorList>
    </citation>
    <scope>NUCLEOTIDE SEQUENCE</scope>
</reference>
<evidence type="ECO:0000313" key="1">
    <source>
        <dbReference type="EMBL" id="JAH92916.1"/>
    </source>
</evidence>
<dbReference type="EMBL" id="GBXM01015661">
    <property type="protein sequence ID" value="JAH92916.1"/>
    <property type="molecule type" value="Transcribed_RNA"/>
</dbReference>
<protein>
    <submittedName>
        <fullName evidence="1">Uncharacterized protein</fullName>
    </submittedName>
</protein>
<reference evidence="1" key="1">
    <citation type="submission" date="2014-11" db="EMBL/GenBank/DDBJ databases">
        <authorList>
            <person name="Amaro Gonzalez C."/>
        </authorList>
    </citation>
    <scope>NUCLEOTIDE SEQUENCE</scope>
</reference>